<dbReference type="EMBL" id="BLLF01000409">
    <property type="protein sequence ID" value="GFH11501.1"/>
    <property type="molecule type" value="Genomic_DNA"/>
</dbReference>
<feature type="non-terminal residue" evidence="2">
    <location>
        <position position="1"/>
    </location>
</feature>
<feature type="region of interest" description="Disordered" evidence="1">
    <location>
        <begin position="45"/>
        <end position="269"/>
    </location>
</feature>
<dbReference type="PANTHER" id="PTHR45849:SF1">
    <property type="entry name" value="FACT COMPLEX SUBUNIT SSRP1"/>
    <property type="match status" value="1"/>
</dbReference>
<dbReference type="InterPro" id="IPR050454">
    <property type="entry name" value="RTT106/SSRP1_HistChap/FACT"/>
</dbReference>
<name>A0A699YPK8_HAELA</name>
<dbReference type="GO" id="GO:0035101">
    <property type="term" value="C:FACT complex"/>
    <property type="evidence" value="ECO:0007669"/>
    <property type="project" value="TreeGrafter"/>
</dbReference>
<proteinExistence type="predicted"/>
<dbReference type="GO" id="GO:0042393">
    <property type="term" value="F:histone binding"/>
    <property type="evidence" value="ECO:0007669"/>
    <property type="project" value="TreeGrafter"/>
</dbReference>
<dbReference type="AlphaFoldDB" id="A0A699YPK8"/>
<feature type="compositionally biased region" description="Acidic residues" evidence="1">
    <location>
        <begin position="200"/>
        <end position="238"/>
    </location>
</feature>
<evidence type="ECO:0000313" key="3">
    <source>
        <dbReference type="Proteomes" id="UP000485058"/>
    </source>
</evidence>
<feature type="compositionally biased region" description="Basic and acidic residues" evidence="1">
    <location>
        <begin position="247"/>
        <end position="258"/>
    </location>
</feature>
<keyword evidence="3" id="KW-1185">Reference proteome</keyword>
<dbReference type="Proteomes" id="UP000485058">
    <property type="component" value="Unassembled WGS sequence"/>
</dbReference>
<reference evidence="2 3" key="1">
    <citation type="submission" date="2020-02" db="EMBL/GenBank/DDBJ databases">
        <title>Draft genome sequence of Haematococcus lacustris strain NIES-144.</title>
        <authorList>
            <person name="Morimoto D."/>
            <person name="Nakagawa S."/>
            <person name="Yoshida T."/>
            <person name="Sawayama S."/>
        </authorList>
    </citation>
    <scope>NUCLEOTIDE SEQUENCE [LARGE SCALE GENOMIC DNA]</scope>
    <source>
        <strain evidence="2 3">NIES-144</strain>
    </source>
</reference>
<comment type="caution">
    <text evidence="2">The sequence shown here is derived from an EMBL/GenBank/DDBJ whole genome shotgun (WGS) entry which is preliminary data.</text>
</comment>
<dbReference type="GO" id="GO:0031491">
    <property type="term" value="F:nucleosome binding"/>
    <property type="evidence" value="ECO:0007669"/>
    <property type="project" value="TreeGrafter"/>
</dbReference>
<dbReference type="InterPro" id="IPR011993">
    <property type="entry name" value="PH-like_dom_sf"/>
</dbReference>
<feature type="non-terminal residue" evidence="2">
    <location>
        <position position="269"/>
    </location>
</feature>
<dbReference type="Gene3D" id="2.30.29.30">
    <property type="entry name" value="Pleckstrin-homology domain (PH domain)/Phosphotyrosine-binding domain (PTB)"/>
    <property type="match status" value="1"/>
</dbReference>
<organism evidence="2 3">
    <name type="scientific">Haematococcus lacustris</name>
    <name type="common">Green alga</name>
    <name type="synonym">Haematococcus pluvialis</name>
    <dbReference type="NCBI Taxonomy" id="44745"/>
    <lineage>
        <taxon>Eukaryota</taxon>
        <taxon>Viridiplantae</taxon>
        <taxon>Chlorophyta</taxon>
        <taxon>core chlorophytes</taxon>
        <taxon>Chlorophyceae</taxon>
        <taxon>CS clade</taxon>
        <taxon>Chlamydomonadales</taxon>
        <taxon>Haematococcaceae</taxon>
        <taxon>Haematococcus</taxon>
    </lineage>
</organism>
<feature type="compositionally biased region" description="Acidic residues" evidence="1">
    <location>
        <begin position="107"/>
        <end position="127"/>
    </location>
</feature>
<evidence type="ECO:0000256" key="1">
    <source>
        <dbReference type="SAM" id="MobiDB-lite"/>
    </source>
</evidence>
<feature type="compositionally biased region" description="Low complexity" evidence="1">
    <location>
        <begin position="79"/>
        <end position="103"/>
    </location>
</feature>
<dbReference type="PANTHER" id="PTHR45849">
    <property type="entry name" value="FACT COMPLEX SUBUNIT SSRP1"/>
    <property type="match status" value="1"/>
</dbReference>
<accession>A0A699YPK8</accession>
<gene>
    <name evidence="2" type="ORF">HaLaN_07008</name>
</gene>
<sequence length="269" mass="28992">YVALARTSSATFDLLLHLTGGEVLEFGHLDKSELGRIQTYLTQARLADFDPEQPDSAEKPRPAKRSRTGGELSEEEAANSEARAAGKAASASGAGSSRPGALANGTDENDDDDSDSDDEDFDPEQPDSAEKPRPAKRSRTGGEVVAQRKPQACDEEDIGEDDDDDDEDEDEEDDEYETDDDEDGTADTGTPSRPSRGGEVAEDSDEGEDEDEDERGEEAGEADDDDDDSDLSVEDEDGICAANLTELIEKDKEEDKKAARQRAGKPSRI</sequence>
<protein>
    <submittedName>
        <fullName evidence="2">FACT complex subunit SSRP1</fullName>
    </submittedName>
</protein>
<feature type="compositionally biased region" description="Acidic residues" evidence="1">
    <location>
        <begin position="153"/>
        <end position="185"/>
    </location>
</feature>
<feature type="compositionally biased region" description="Basic residues" evidence="1">
    <location>
        <begin position="259"/>
        <end position="269"/>
    </location>
</feature>
<evidence type="ECO:0000313" key="2">
    <source>
        <dbReference type="EMBL" id="GFH11501.1"/>
    </source>
</evidence>